<organism evidence="2 3">
    <name type="scientific">Paramagnetospirillum kuznetsovii</name>
    <dbReference type="NCBI Taxonomy" id="2053833"/>
    <lineage>
        <taxon>Bacteria</taxon>
        <taxon>Pseudomonadati</taxon>
        <taxon>Pseudomonadota</taxon>
        <taxon>Alphaproteobacteria</taxon>
        <taxon>Rhodospirillales</taxon>
        <taxon>Magnetospirillaceae</taxon>
        <taxon>Paramagnetospirillum</taxon>
    </lineage>
</organism>
<proteinExistence type="predicted"/>
<dbReference type="RefSeq" id="WP_112144430.1">
    <property type="nucleotide sequence ID" value="NZ_PGTO01000006.1"/>
</dbReference>
<name>A0A364NYZ5_9PROT</name>
<dbReference type="GO" id="GO:0005886">
    <property type="term" value="C:plasma membrane"/>
    <property type="evidence" value="ECO:0007669"/>
    <property type="project" value="TreeGrafter"/>
</dbReference>
<reference evidence="2 3" key="1">
    <citation type="submission" date="2017-11" db="EMBL/GenBank/DDBJ databases">
        <title>Draft genome sequence of magnetotactic bacterium Magnetospirillum kuznetsovii LBB-42.</title>
        <authorList>
            <person name="Grouzdev D.S."/>
            <person name="Rysina M.S."/>
            <person name="Baslerov R.V."/>
            <person name="Koziaeva V."/>
        </authorList>
    </citation>
    <scope>NUCLEOTIDE SEQUENCE [LARGE SCALE GENOMIC DNA]</scope>
    <source>
        <strain evidence="2 3">LBB-42</strain>
    </source>
</reference>
<dbReference type="InterPro" id="IPR007436">
    <property type="entry name" value="DUF485"/>
</dbReference>
<dbReference type="Proteomes" id="UP000251075">
    <property type="component" value="Unassembled WGS sequence"/>
</dbReference>
<sequence>MSSSSQPSAAHLASVDHIRNNPKFAELVSKRTTFAWTLSAVMLIIYYGFILIIAFNKAWLGTLLSPNGVTTIGFPIGVGVILSAIALTGIYVYRANGEFDELNRQIIEESR</sequence>
<evidence type="ECO:0000256" key="1">
    <source>
        <dbReference type="SAM" id="Phobius"/>
    </source>
</evidence>
<dbReference type="OrthoDB" id="5297034at2"/>
<evidence type="ECO:0000313" key="2">
    <source>
        <dbReference type="EMBL" id="RAU22125.1"/>
    </source>
</evidence>
<keyword evidence="1" id="KW-0812">Transmembrane</keyword>
<dbReference type="InterPro" id="IPR052959">
    <property type="entry name" value="Inner_membrane_assoc"/>
</dbReference>
<feature type="transmembrane region" description="Helical" evidence="1">
    <location>
        <begin position="33"/>
        <end position="54"/>
    </location>
</feature>
<keyword evidence="1" id="KW-1133">Transmembrane helix</keyword>
<feature type="transmembrane region" description="Helical" evidence="1">
    <location>
        <begin position="74"/>
        <end position="93"/>
    </location>
</feature>
<dbReference type="AlphaFoldDB" id="A0A364NYZ5"/>
<dbReference type="PANTHER" id="PTHR38598:SF1">
    <property type="entry name" value="INNER MEMBRANE PROTEIN YJCH"/>
    <property type="match status" value="1"/>
</dbReference>
<comment type="caution">
    <text evidence="2">The sequence shown here is derived from an EMBL/GenBank/DDBJ whole genome shotgun (WGS) entry which is preliminary data.</text>
</comment>
<evidence type="ECO:0000313" key="3">
    <source>
        <dbReference type="Proteomes" id="UP000251075"/>
    </source>
</evidence>
<protein>
    <submittedName>
        <fullName evidence="2">DUF485 domain-containing protein</fullName>
    </submittedName>
</protein>
<gene>
    <name evidence="2" type="ORF">CU669_10655</name>
</gene>
<accession>A0A364NYZ5</accession>
<dbReference type="Pfam" id="PF04341">
    <property type="entry name" value="DUF485"/>
    <property type="match status" value="1"/>
</dbReference>
<keyword evidence="3" id="KW-1185">Reference proteome</keyword>
<dbReference type="PANTHER" id="PTHR38598">
    <property type="entry name" value="INNER MEMBRANE PROTEIN YJCH"/>
    <property type="match status" value="1"/>
</dbReference>
<dbReference type="EMBL" id="PGTO01000006">
    <property type="protein sequence ID" value="RAU22125.1"/>
    <property type="molecule type" value="Genomic_DNA"/>
</dbReference>
<keyword evidence="1" id="KW-0472">Membrane</keyword>